<dbReference type="PANTHER" id="PTHR43319">
    <property type="entry name" value="BETA-LACTAMASE-RELATED"/>
    <property type="match status" value="1"/>
</dbReference>
<dbReference type="InterPro" id="IPR052907">
    <property type="entry name" value="Beta-lactamase/esterase"/>
</dbReference>
<reference evidence="2" key="1">
    <citation type="submission" date="2022-11" db="UniProtKB">
        <authorList>
            <consortium name="WormBaseParasite"/>
        </authorList>
    </citation>
    <scope>IDENTIFICATION</scope>
</reference>
<name>A0A914VFW7_9BILA</name>
<dbReference type="AlphaFoldDB" id="A0A914VFW7"/>
<sequence>MKLFVVIQLADSISGISFYIGLPIELQGKVARSKLANQNGIGAALSNFSTILRDAFSPRVNYEALSRQQIAWLTPTNGVNLFNNPEVQAMEIPAANGIGTARGLASIFAFAMDGRLGISPDVLRMITVPEMQGVSDMFTAGWVSNTGWGFRFTKNPR</sequence>
<evidence type="ECO:0000313" key="2">
    <source>
        <dbReference type="WBParaSite" id="PSAMB.scaffold19100size849.g37788.t1"/>
    </source>
</evidence>
<dbReference type="SUPFAM" id="SSF56601">
    <property type="entry name" value="beta-lactamase/transpeptidase-like"/>
    <property type="match status" value="1"/>
</dbReference>
<evidence type="ECO:0000313" key="1">
    <source>
        <dbReference type="Proteomes" id="UP000887566"/>
    </source>
</evidence>
<dbReference type="PANTHER" id="PTHR43319:SF1">
    <property type="entry name" value="BETA-LACTAMASE-RELATED DOMAIN-CONTAINING PROTEIN"/>
    <property type="match status" value="1"/>
</dbReference>
<keyword evidence="1" id="KW-1185">Reference proteome</keyword>
<organism evidence="1 2">
    <name type="scientific">Plectus sambesii</name>
    <dbReference type="NCBI Taxonomy" id="2011161"/>
    <lineage>
        <taxon>Eukaryota</taxon>
        <taxon>Metazoa</taxon>
        <taxon>Ecdysozoa</taxon>
        <taxon>Nematoda</taxon>
        <taxon>Chromadorea</taxon>
        <taxon>Plectida</taxon>
        <taxon>Plectina</taxon>
        <taxon>Plectoidea</taxon>
        <taxon>Plectidae</taxon>
        <taxon>Plectus</taxon>
    </lineage>
</organism>
<accession>A0A914VFW7</accession>
<proteinExistence type="predicted"/>
<dbReference type="WBParaSite" id="PSAMB.scaffold19100size849.g37788.t1">
    <property type="protein sequence ID" value="PSAMB.scaffold19100size849.g37788.t1"/>
    <property type="gene ID" value="PSAMB.scaffold19100size849.g37788"/>
</dbReference>
<protein>
    <submittedName>
        <fullName evidence="2">Uncharacterized protein</fullName>
    </submittedName>
</protein>
<dbReference type="InterPro" id="IPR012338">
    <property type="entry name" value="Beta-lactam/transpept-like"/>
</dbReference>
<dbReference type="Gene3D" id="3.40.710.10">
    <property type="entry name" value="DD-peptidase/beta-lactamase superfamily"/>
    <property type="match status" value="1"/>
</dbReference>
<dbReference type="Proteomes" id="UP000887566">
    <property type="component" value="Unplaced"/>
</dbReference>